<protein>
    <submittedName>
        <fullName evidence="3">ATP-binding protein</fullName>
    </submittedName>
</protein>
<feature type="domain" description="AAA" evidence="1">
    <location>
        <begin position="26"/>
        <end position="154"/>
    </location>
</feature>
<dbReference type="EMBL" id="JAWLRA010000014">
    <property type="protein sequence ID" value="MDW3126555.1"/>
    <property type="molecule type" value="Genomic_DNA"/>
</dbReference>
<dbReference type="Pfam" id="PF13635">
    <property type="entry name" value="DUF4143"/>
    <property type="match status" value="1"/>
</dbReference>
<gene>
    <name evidence="3" type="ORF">RS890_05490</name>
</gene>
<dbReference type="PANTHER" id="PTHR33295:SF20">
    <property type="entry name" value="ATPASE"/>
    <property type="match status" value="1"/>
</dbReference>
<organism evidence="3 4">
    <name type="scientific">Bifidobacterium longum</name>
    <dbReference type="NCBI Taxonomy" id="216816"/>
    <lineage>
        <taxon>Bacteria</taxon>
        <taxon>Bacillati</taxon>
        <taxon>Actinomycetota</taxon>
        <taxon>Actinomycetes</taxon>
        <taxon>Bifidobacteriales</taxon>
        <taxon>Bifidobacteriaceae</taxon>
        <taxon>Bifidobacterium</taxon>
    </lineage>
</organism>
<reference evidence="3" key="1">
    <citation type="submission" date="2023-10" db="EMBL/GenBank/DDBJ databases">
        <title>Rapid discrimination of Bifidobacterium longum Subspecies based on MALDI-TOF MS and Machine Learning.</title>
        <authorList>
            <person name="Chen J."/>
        </authorList>
    </citation>
    <scope>NUCLEOTIDE SEQUENCE</scope>
    <source>
        <strain evidence="3">YGMCC0039</strain>
    </source>
</reference>
<dbReference type="AlphaFoldDB" id="A0AB35S7A9"/>
<dbReference type="GO" id="GO:0005524">
    <property type="term" value="F:ATP binding"/>
    <property type="evidence" value="ECO:0007669"/>
    <property type="project" value="UniProtKB-KW"/>
</dbReference>
<evidence type="ECO:0000259" key="1">
    <source>
        <dbReference type="Pfam" id="PF13173"/>
    </source>
</evidence>
<keyword evidence="3" id="KW-0547">Nucleotide-binding</keyword>
<dbReference type="RefSeq" id="WP_218673061.1">
    <property type="nucleotide sequence ID" value="NZ_CACRSV010000043.1"/>
</dbReference>
<dbReference type="InterPro" id="IPR041682">
    <property type="entry name" value="AAA_14"/>
</dbReference>
<proteinExistence type="predicted"/>
<evidence type="ECO:0000259" key="2">
    <source>
        <dbReference type="Pfam" id="PF13635"/>
    </source>
</evidence>
<name>A0AB35S7A9_BIFLN</name>
<evidence type="ECO:0000313" key="3">
    <source>
        <dbReference type="EMBL" id="MDW3126555.1"/>
    </source>
</evidence>
<sequence>MSEEDSMIDRPAYMDWLERWRGKDVIKVVTGLRRCGKSTVLKLFRERLLKQGVSPERIIAINFESLDENYPTEAKPLYDHIVSRLTPGGINYVFLDEIQHVHEFERAADGLYVRDDVDLYLTGSNADLLSSELATRLTGRYVELRMLPLSFREYRGTRPATESPEQSFNRYLLYGGLPYAATLDDDQDIADYLGGVFNTILVKDIALRHPRINTNAFNDVASFLADNAGNITSIKGMADAMKQTHRGISPTTVGEYITALCENYLLFRADRYDIKRKAYLKTLEKYYLGDPGFRFWFLGKTGGDLGHRVENVVYLELLRRYRFVHIGKVGTTEVDFYTPDPNGDHYYQVSPSVMDEGTLTRELRPLKTIGDNHPKTLLTMDRVGEGDHAGIKQVNILDWLLGE</sequence>
<evidence type="ECO:0000313" key="4">
    <source>
        <dbReference type="Proteomes" id="UP001277803"/>
    </source>
</evidence>
<dbReference type="InterPro" id="IPR025420">
    <property type="entry name" value="DUF4143"/>
</dbReference>
<dbReference type="Proteomes" id="UP001277803">
    <property type="component" value="Unassembled WGS sequence"/>
</dbReference>
<comment type="caution">
    <text evidence="3">The sequence shown here is derived from an EMBL/GenBank/DDBJ whole genome shotgun (WGS) entry which is preliminary data.</text>
</comment>
<keyword evidence="3" id="KW-0067">ATP-binding</keyword>
<accession>A0AB35S7A9</accession>
<dbReference type="Pfam" id="PF13173">
    <property type="entry name" value="AAA_14"/>
    <property type="match status" value="1"/>
</dbReference>
<dbReference type="PANTHER" id="PTHR33295">
    <property type="entry name" value="ATPASE"/>
    <property type="match status" value="1"/>
</dbReference>
<feature type="domain" description="DUF4143" evidence="2">
    <location>
        <begin position="203"/>
        <end position="338"/>
    </location>
</feature>